<evidence type="ECO:0000313" key="1">
    <source>
        <dbReference type="EMBL" id="MBB5329194.1"/>
    </source>
</evidence>
<dbReference type="AlphaFoldDB" id="A0A9X0QFC2"/>
<name>A0A9X0QFC2_9BACT</name>
<keyword evidence="2" id="KW-1185">Reference proteome</keyword>
<comment type="caution">
    <text evidence="1">The sequence shown here is derived from an EMBL/GenBank/DDBJ whole genome shotgun (WGS) entry which is preliminary data.</text>
</comment>
<reference evidence="1 2" key="1">
    <citation type="submission" date="2020-08" db="EMBL/GenBank/DDBJ databases">
        <title>Genomic Encyclopedia of Type Strains, Phase IV (KMG-V): Genome sequencing to study the core and pangenomes of soil and plant-associated prokaryotes.</title>
        <authorList>
            <person name="Whitman W."/>
        </authorList>
    </citation>
    <scope>NUCLEOTIDE SEQUENCE [LARGE SCALE GENOMIC DNA]</scope>
    <source>
        <strain evidence="1 2">X5P2</strain>
    </source>
</reference>
<proteinExistence type="predicted"/>
<evidence type="ECO:0000313" key="2">
    <source>
        <dbReference type="Proteomes" id="UP000535182"/>
    </source>
</evidence>
<sequence length="91" mass="10043">MDLLADGRFGVLRSRVMSVERTPEPLDAALDTNEKIRGVGTLTYFVADAMIANDGTLRDGMTGTAKIVVRRQSLGGAAAREMREFVERKLW</sequence>
<dbReference type="EMBL" id="JACHEB010000005">
    <property type="protein sequence ID" value="MBB5329194.1"/>
    <property type="molecule type" value="Genomic_DNA"/>
</dbReference>
<protein>
    <submittedName>
        <fullName evidence="1">Uncharacterized protein</fullName>
    </submittedName>
</protein>
<accession>A0A9X0QFC2</accession>
<dbReference type="Proteomes" id="UP000535182">
    <property type="component" value="Unassembled WGS sequence"/>
</dbReference>
<organism evidence="1 2">
    <name type="scientific">Tunturiibacter gelidiferens</name>
    <dbReference type="NCBI Taxonomy" id="3069689"/>
    <lineage>
        <taxon>Bacteria</taxon>
        <taxon>Pseudomonadati</taxon>
        <taxon>Acidobacteriota</taxon>
        <taxon>Terriglobia</taxon>
        <taxon>Terriglobales</taxon>
        <taxon>Acidobacteriaceae</taxon>
        <taxon>Tunturiibacter</taxon>
    </lineage>
</organism>
<gene>
    <name evidence="1" type="ORF">HDF14_002810</name>
</gene>